<evidence type="ECO:0000313" key="1">
    <source>
        <dbReference type="EMBL" id="GKV48932.1"/>
    </source>
</evidence>
<organism evidence="1 2">
    <name type="scientific">Rubroshorea leprosula</name>
    <dbReference type="NCBI Taxonomy" id="152421"/>
    <lineage>
        <taxon>Eukaryota</taxon>
        <taxon>Viridiplantae</taxon>
        <taxon>Streptophyta</taxon>
        <taxon>Embryophyta</taxon>
        <taxon>Tracheophyta</taxon>
        <taxon>Spermatophyta</taxon>
        <taxon>Magnoliopsida</taxon>
        <taxon>eudicotyledons</taxon>
        <taxon>Gunneridae</taxon>
        <taxon>Pentapetalae</taxon>
        <taxon>rosids</taxon>
        <taxon>malvids</taxon>
        <taxon>Malvales</taxon>
        <taxon>Dipterocarpaceae</taxon>
        <taxon>Rubroshorea</taxon>
    </lineage>
</organism>
<dbReference type="Proteomes" id="UP001054252">
    <property type="component" value="Unassembled WGS sequence"/>
</dbReference>
<comment type="caution">
    <text evidence="1">The sequence shown here is derived from an EMBL/GenBank/DDBJ whole genome shotgun (WGS) entry which is preliminary data.</text>
</comment>
<name>A0AAV5MHE0_9ROSI</name>
<dbReference type="AlphaFoldDB" id="A0AAV5MHE0"/>
<protein>
    <submittedName>
        <fullName evidence="1">Uncharacterized protein</fullName>
    </submittedName>
</protein>
<keyword evidence="2" id="KW-1185">Reference proteome</keyword>
<proteinExistence type="predicted"/>
<gene>
    <name evidence="1" type="ORF">SLEP1_g55717</name>
</gene>
<reference evidence="1 2" key="1">
    <citation type="journal article" date="2021" name="Commun. Biol.">
        <title>The genome of Shorea leprosula (Dipterocarpaceae) highlights the ecological relevance of drought in aseasonal tropical rainforests.</title>
        <authorList>
            <person name="Ng K.K.S."/>
            <person name="Kobayashi M.J."/>
            <person name="Fawcett J.A."/>
            <person name="Hatakeyama M."/>
            <person name="Paape T."/>
            <person name="Ng C.H."/>
            <person name="Ang C.C."/>
            <person name="Tnah L.H."/>
            <person name="Lee C.T."/>
            <person name="Nishiyama T."/>
            <person name="Sese J."/>
            <person name="O'Brien M.J."/>
            <person name="Copetti D."/>
            <person name="Mohd Noor M.I."/>
            <person name="Ong R.C."/>
            <person name="Putra M."/>
            <person name="Sireger I.Z."/>
            <person name="Indrioko S."/>
            <person name="Kosugi Y."/>
            <person name="Izuno A."/>
            <person name="Isagi Y."/>
            <person name="Lee S.L."/>
            <person name="Shimizu K.K."/>
        </authorList>
    </citation>
    <scope>NUCLEOTIDE SEQUENCE [LARGE SCALE GENOMIC DNA]</scope>
    <source>
        <strain evidence="1">214</strain>
    </source>
</reference>
<evidence type="ECO:0000313" key="2">
    <source>
        <dbReference type="Proteomes" id="UP001054252"/>
    </source>
</evidence>
<dbReference type="EMBL" id="BPVZ01000276">
    <property type="protein sequence ID" value="GKV48932.1"/>
    <property type="molecule type" value="Genomic_DNA"/>
</dbReference>
<accession>A0AAV5MHE0</accession>
<sequence length="62" mass="6940">MPKDPSQKLSIGNWDEKTLSKKVRKAPYQNFASKIRSLCLASFRQELGSESRDVGNQGGVTR</sequence>